<dbReference type="PANTHER" id="PTHR10584">
    <property type="entry name" value="SUGAR KINASE"/>
    <property type="match status" value="1"/>
</dbReference>
<dbReference type="GO" id="GO:0016301">
    <property type="term" value="F:kinase activity"/>
    <property type="evidence" value="ECO:0007669"/>
    <property type="project" value="UniProtKB-KW"/>
</dbReference>
<dbReference type="Proteomes" id="UP000482487">
    <property type="component" value="Unassembled WGS sequence"/>
</dbReference>
<dbReference type="AlphaFoldDB" id="A0A7C9ITE5"/>
<evidence type="ECO:0000313" key="4">
    <source>
        <dbReference type="EMBL" id="MYL84447.1"/>
    </source>
</evidence>
<comment type="caution">
    <text evidence="4">The sequence shown here is derived from an EMBL/GenBank/DDBJ whole genome shotgun (WGS) entry which is preliminary data.</text>
</comment>
<evidence type="ECO:0000256" key="2">
    <source>
        <dbReference type="ARBA" id="ARBA00022777"/>
    </source>
</evidence>
<evidence type="ECO:0000259" key="3">
    <source>
        <dbReference type="Pfam" id="PF00294"/>
    </source>
</evidence>
<dbReference type="Pfam" id="PF00294">
    <property type="entry name" value="PfkB"/>
    <property type="match status" value="1"/>
</dbReference>
<feature type="domain" description="Carbohydrate kinase PfkB" evidence="3">
    <location>
        <begin position="38"/>
        <end position="291"/>
    </location>
</feature>
<evidence type="ECO:0000313" key="5">
    <source>
        <dbReference type="Proteomes" id="UP000482487"/>
    </source>
</evidence>
<gene>
    <name evidence="4" type="ORF">GTA51_15080</name>
</gene>
<dbReference type="InterPro" id="IPR002173">
    <property type="entry name" value="Carboh/pur_kinase_PfkB_CS"/>
</dbReference>
<dbReference type="InterPro" id="IPR011611">
    <property type="entry name" value="PfkB_dom"/>
</dbReference>
<organism evidence="4 5">
    <name type="scientific">Solidesulfovibrio aerotolerans</name>
    <dbReference type="NCBI Taxonomy" id="295255"/>
    <lineage>
        <taxon>Bacteria</taxon>
        <taxon>Pseudomonadati</taxon>
        <taxon>Thermodesulfobacteriota</taxon>
        <taxon>Desulfovibrionia</taxon>
        <taxon>Desulfovibrionales</taxon>
        <taxon>Desulfovibrionaceae</taxon>
        <taxon>Solidesulfovibrio</taxon>
    </lineage>
</organism>
<keyword evidence="5" id="KW-1185">Reference proteome</keyword>
<keyword evidence="1" id="KW-0808">Transferase</keyword>
<dbReference type="PROSITE" id="PS00584">
    <property type="entry name" value="PFKB_KINASES_2"/>
    <property type="match status" value="1"/>
</dbReference>
<sequence length="310" mass="33336">MRILVSGSLAYDRIMSFPGSFADHILPDKIHILNVCFLVDGLEEKFGGTAGNIAYCLRLLGENPTIVASAGKDFAAYEAWLRHCGLSLEGIRRVNSEFTAGAYITTDKADNQITGFNPGAMKHRAEYPVDEADPADTIAVVAPGNLEDMQDFPRRYKAKGIPCMVDPGQNIPAFSGEQLTEMLTGATYLISNDYELQMIQNSTGLTQAEIVARTGTLITTLGENGSVLRQGATETVIPACPAKDVKDPTGAGDAFRAGFIKGLSLGKTPAEAAKLGSVSAAYVVEKHGTQEHQYTWQEFCDRYAATFGPL</sequence>
<dbReference type="EMBL" id="WVUD01000032">
    <property type="protein sequence ID" value="MYL84447.1"/>
    <property type="molecule type" value="Genomic_DNA"/>
</dbReference>
<accession>A0A7C9ITE5</accession>
<dbReference type="PANTHER" id="PTHR10584:SF166">
    <property type="entry name" value="RIBOKINASE"/>
    <property type="match status" value="1"/>
</dbReference>
<dbReference type="OrthoDB" id="9779730at2"/>
<proteinExistence type="predicted"/>
<dbReference type="PROSITE" id="PS00583">
    <property type="entry name" value="PFKB_KINASES_1"/>
    <property type="match status" value="1"/>
</dbReference>
<dbReference type="InterPro" id="IPR029056">
    <property type="entry name" value="Ribokinase-like"/>
</dbReference>
<evidence type="ECO:0000256" key="1">
    <source>
        <dbReference type="ARBA" id="ARBA00022679"/>
    </source>
</evidence>
<dbReference type="CDD" id="cd01942">
    <property type="entry name" value="ribokinase_group_A"/>
    <property type="match status" value="1"/>
</dbReference>
<protein>
    <submittedName>
        <fullName evidence="4">Carbohydrate kinase family protein</fullName>
    </submittedName>
</protein>
<dbReference type="Gene3D" id="3.40.1190.20">
    <property type="match status" value="1"/>
</dbReference>
<keyword evidence="2 4" id="KW-0418">Kinase</keyword>
<reference evidence="4 5" key="1">
    <citation type="submission" date="2020-01" db="EMBL/GenBank/DDBJ databases">
        <title>Genome sequence of Desulfovibrio aerotolerans DSM 16695(T).</title>
        <authorList>
            <person name="Karnachuk O."/>
            <person name="Avakyan M."/>
            <person name="Mardanov A."/>
            <person name="Kadnikov V."/>
            <person name="Ravin N."/>
        </authorList>
    </citation>
    <scope>NUCLEOTIDE SEQUENCE [LARGE SCALE GENOMIC DNA]</scope>
    <source>
        <strain evidence="4 5">DSM 16695</strain>
    </source>
</reference>
<dbReference type="RefSeq" id="WP_160962484.1">
    <property type="nucleotide sequence ID" value="NZ_WVUD01000032.1"/>
</dbReference>
<dbReference type="SUPFAM" id="SSF53613">
    <property type="entry name" value="Ribokinase-like"/>
    <property type="match status" value="1"/>
</dbReference>
<name>A0A7C9ITE5_9BACT</name>